<dbReference type="InterPro" id="IPR000326">
    <property type="entry name" value="PAP2/HPO"/>
</dbReference>
<dbReference type="Pfam" id="PF01569">
    <property type="entry name" value="PAP2"/>
    <property type="match status" value="1"/>
</dbReference>
<dbReference type="GO" id="GO:0008610">
    <property type="term" value="P:lipid biosynthetic process"/>
    <property type="evidence" value="ECO:0007669"/>
    <property type="project" value="TreeGrafter"/>
</dbReference>
<dbReference type="GO" id="GO:0047874">
    <property type="term" value="F:dolichyldiphosphatase activity"/>
    <property type="evidence" value="ECO:0007669"/>
    <property type="project" value="TreeGrafter"/>
</dbReference>
<dbReference type="Gene3D" id="1.20.144.10">
    <property type="entry name" value="Phosphatidic acid phosphatase type 2/haloperoxidase"/>
    <property type="match status" value="1"/>
</dbReference>
<evidence type="ECO:0000313" key="4">
    <source>
        <dbReference type="EMBL" id="KAK9164192.1"/>
    </source>
</evidence>
<accession>A0AAP0L5M9</accession>
<proteinExistence type="predicted"/>
<dbReference type="EMBL" id="JBBNAF010000002">
    <property type="protein sequence ID" value="KAK9164192.1"/>
    <property type="molecule type" value="Genomic_DNA"/>
</dbReference>
<keyword evidence="2" id="KW-0472">Membrane</keyword>
<name>A0AAP0L5M9_9MAGN</name>
<organism evidence="4 5">
    <name type="scientific">Stephania yunnanensis</name>
    <dbReference type="NCBI Taxonomy" id="152371"/>
    <lineage>
        <taxon>Eukaryota</taxon>
        <taxon>Viridiplantae</taxon>
        <taxon>Streptophyta</taxon>
        <taxon>Embryophyta</taxon>
        <taxon>Tracheophyta</taxon>
        <taxon>Spermatophyta</taxon>
        <taxon>Magnoliopsida</taxon>
        <taxon>Ranunculales</taxon>
        <taxon>Menispermaceae</taxon>
        <taxon>Menispermoideae</taxon>
        <taxon>Cissampelideae</taxon>
        <taxon>Stephania</taxon>
    </lineage>
</organism>
<evidence type="ECO:0000256" key="2">
    <source>
        <dbReference type="SAM" id="Phobius"/>
    </source>
</evidence>
<evidence type="ECO:0000256" key="1">
    <source>
        <dbReference type="ARBA" id="ARBA00022801"/>
    </source>
</evidence>
<dbReference type="PANTHER" id="PTHR11247:SF40">
    <property type="entry name" value="LIPID PHOSPHATE PHOSPHATASE EPSILON 1, CHLOROPLASTIC"/>
    <property type="match status" value="1"/>
</dbReference>
<feature type="transmembrane region" description="Helical" evidence="2">
    <location>
        <begin position="243"/>
        <end position="265"/>
    </location>
</feature>
<dbReference type="Proteomes" id="UP001420932">
    <property type="component" value="Unassembled WGS sequence"/>
</dbReference>
<keyword evidence="2" id="KW-0812">Transmembrane</keyword>
<gene>
    <name evidence="4" type="ORF">Syun_005094</name>
</gene>
<dbReference type="SUPFAM" id="SSF48317">
    <property type="entry name" value="Acid phosphatase/Vanadium-dependent haloperoxidase"/>
    <property type="match status" value="1"/>
</dbReference>
<dbReference type="GO" id="GO:0006487">
    <property type="term" value="P:protein N-linked glycosylation"/>
    <property type="evidence" value="ECO:0007669"/>
    <property type="project" value="TreeGrafter"/>
</dbReference>
<evidence type="ECO:0000313" key="5">
    <source>
        <dbReference type="Proteomes" id="UP001420932"/>
    </source>
</evidence>
<protein>
    <recommendedName>
        <fullName evidence="3">Phosphatidic acid phosphatase type 2/haloperoxidase domain-containing protein</fullName>
    </recommendedName>
</protein>
<comment type="caution">
    <text evidence="4">The sequence shown here is derived from an EMBL/GenBank/DDBJ whole genome shotgun (WGS) entry which is preliminary data.</text>
</comment>
<dbReference type="InterPro" id="IPR036938">
    <property type="entry name" value="PAP2/HPO_sf"/>
</dbReference>
<keyword evidence="1" id="KW-0378">Hydrolase</keyword>
<dbReference type="GO" id="GO:0005789">
    <property type="term" value="C:endoplasmic reticulum membrane"/>
    <property type="evidence" value="ECO:0007669"/>
    <property type="project" value="TreeGrafter"/>
</dbReference>
<feature type="transmembrane region" description="Helical" evidence="2">
    <location>
        <begin position="210"/>
        <end position="228"/>
    </location>
</feature>
<keyword evidence="2" id="KW-1133">Transmembrane helix</keyword>
<sequence length="273" mass="30316">MIMSISTFSFNPALSPRPFARFDFARPVCCFSRCVHLSSKNRFSSKPMSGWVEISPLRSGDGVEGVRALEKDHVLIDGQMDFSPDLASGGLQSTLNRLSKWIVAILFGAYVIWRHDAEAMWAVTGSILNVLLSIALKHTLKQERPVSTSESDHGMPSSHAQSLLYAAVFTVLSLVKYFGMNGATLTIGILTLTMGLYFSWLRVSMRRHTVGQVVVGAIVGSIFSVLWFKSWDAFVLKAFVSHLWVRIVVVLGGAGFCLGFLLYVIRYWLVDEL</sequence>
<evidence type="ECO:0000259" key="3">
    <source>
        <dbReference type="Pfam" id="PF01569"/>
    </source>
</evidence>
<dbReference type="AlphaFoldDB" id="A0AAP0L5M9"/>
<feature type="transmembrane region" description="Helical" evidence="2">
    <location>
        <begin position="185"/>
        <end position="203"/>
    </location>
</feature>
<keyword evidence="5" id="KW-1185">Reference proteome</keyword>
<feature type="domain" description="Phosphatidic acid phosphatase type 2/haloperoxidase" evidence="3">
    <location>
        <begin position="124"/>
        <end position="231"/>
    </location>
</feature>
<dbReference type="PANTHER" id="PTHR11247">
    <property type="entry name" value="PALMITOYL-PROTEIN THIOESTERASE/DOLICHYLDIPHOSPHATASE 1"/>
    <property type="match status" value="1"/>
</dbReference>
<reference evidence="4 5" key="1">
    <citation type="submission" date="2024-01" db="EMBL/GenBank/DDBJ databases">
        <title>Genome assemblies of Stephania.</title>
        <authorList>
            <person name="Yang L."/>
        </authorList>
    </citation>
    <scope>NUCLEOTIDE SEQUENCE [LARGE SCALE GENOMIC DNA]</scope>
    <source>
        <strain evidence="4">YNDBR</strain>
        <tissue evidence="4">Leaf</tissue>
    </source>
</reference>